<evidence type="ECO:0000313" key="1">
    <source>
        <dbReference type="EMBL" id="GAH33519.1"/>
    </source>
</evidence>
<sequence>MPITIKYVLEITDILGQYELPVDALRKKLEQDTTSNFKFNLYKVEG</sequence>
<protein>
    <submittedName>
        <fullName evidence="1">Uncharacterized protein</fullName>
    </submittedName>
</protein>
<name>X1FW30_9ZZZZ</name>
<accession>X1FW30</accession>
<dbReference type="AlphaFoldDB" id="X1FW30"/>
<gene>
    <name evidence="1" type="ORF">S03H2_17740</name>
</gene>
<reference evidence="1" key="1">
    <citation type="journal article" date="2014" name="Front. Microbiol.">
        <title>High frequency of phylogenetically diverse reductive dehalogenase-homologous genes in deep subseafloor sedimentary metagenomes.</title>
        <authorList>
            <person name="Kawai M."/>
            <person name="Futagami T."/>
            <person name="Toyoda A."/>
            <person name="Takaki Y."/>
            <person name="Nishi S."/>
            <person name="Hori S."/>
            <person name="Arai W."/>
            <person name="Tsubouchi T."/>
            <person name="Morono Y."/>
            <person name="Uchiyama I."/>
            <person name="Ito T."/>
            <person name="Fujiyama A."/>
            <person name="Inagaki F."/>
            <person name="Takami H."/>
        </authorList>
    </citation>
    <scope>NUCLEOTIDE SEQUENCE</scope>
    <source>
        <strain evidence="1">Expedition CK06-06</strain>
    </source>
</reference>
<comment type="caution">
    <text evidence="1">The sequence shown here is derived from an EMBL/GenBank/DDBJ whole genome shotgun (WGS) entry which is preliminary data.</text>
</comment>
<dbReference type="EMBL" id="BARU01009171">
    <property type="protein sequence ID" value="GAH33519.1"/>
    <property type="molecule type" value="Genomic_DNA"/>
</dbReference>
<organism evidence="1">
    <name type="scientific">marine sediment metagenome</name>
    <dbReference type="NCBI Taxonomy" id="412755"/>
    <lineage>
        <taxon>unclassified sequences</taxon>
        <taxon>metagenomes</taxon>
        <taxon>ecological metagenomes</taxon>
    </lineage>
</organism>
<proteinExistence type="predicted"/>